<name>A0A4S2KUM6_9HYME</name>
<dbReference type="Gene3D" id="2.60.40.1660">
    <property type="entry name" value="Na, k-atpase alpha subunit"/>
    <property type="match status" value="1"/>
</dbReference>
<gene>
    <name evidence="14" type="ORF">DBV15_06464</name>
</gene>
<dbReference type="CDD" id="cd15890">
    <property type="entry name" value="SNARE_Vti1b"/>
    <property type="match status" value="1"/>
</dbReference>
<evidence type="ECO:0000256" key="7">
    <source>
        <dbReference type="ARBA" id="ARBA00022927"/>
    </source>
</evidence>
<comment type="caution">
    <text evidence="14">The sequence shown here is derived from an EMBL/GenBank/DDBJ whole genome shotgun (WGS) entry which is preliminary data.</text>
</comment>
<keyword evidence="5" id="KW-0813">Transport</keyword>
<keyword evidence="7" id="KW-0653">Protein transport</keyword>
<dbReference type="GO" id="GO:0005737">
    <property type="term" value="C:cytoplasm"/>
    <property type="evidence" value="ECO:0007669"/>
    <property type="project" value="UniProtKB-ARBA"/>
</dbReference>
<dbReference type="GO" id="GO:1990573">
    <property type="term" value="P:potassium ion import across plasma membrane"/>
    <property type="evidence" value="ECO:0007669"/>
    <property type="project" value="TreeGrafter"/>
</dbReference>
<dbReference type="InterPro" id="IPR000402">
    <property type="entry name" value="Na/K_ATPase_sub_beta"/>
</dbReference>
<evidence type="ECO:0000256" key="13">
    <source>
        <dbReference type="SAM" id="Phobius"/>
    </source>
</evidence>
<dbReference type="PANTHER" id="PTHR11523:SF28">
    <property type="entry name" value="NA_K-ATPASE BETA SUBUNIT ISOFORM 4-RELATED"/>
    <property type="match status" value="1"/>
</dbReference>
<keyword evidence="8" id="KW-0735">Signal-anchor</keyword>
<evidence type="ECO:0000256" key="3">
    <source>
        <dbReference type="ARBA" id="ARBA00005876"/>
    </source>
</evidence>
<protein>
    <submittedName>
        <fullName evidence="14">Sodium/potassium-transporting ATPase subunit beta-1</fullName>
    </submittedName>
</protein>
<evidence type="ECO:0000256" key="1">
    <source>
        <dbReference type="ARBA" id="ARBA00004211"/>
    </source>
</evidence>
<dbReference type="FunFam" id="1.20.5.110:FF:000002">
    <property type="entry name" value="Vesicle transport through interaction with t-SNAREsB"/>
    <property type="match status" value="1"/>
</dbReference>
<dbReference type="GO" id="GO:0005890">
    <property type="term" value="C:sodium:potassium-exchanging ATPase complex"/>
    <property type="evidence" value="ECO:0007669"/>
    <property type="project" value="InterPro"/>
</dbReference>
<dbReference type="Pfam" id="PF12352">
    <property type="entry name" value="V-SNARE_C"/>
    <property type="match status" value="1"/>
</dbReference>
<organism evidence="14 15">
    <name type="scientific">Temnothorax longispinosus</name>
    <dbReference type="NCBI Taxonomy" id="300112"/>
    <lineage>
        <taxon>Eukaryota</taxon>
        <taxon>Metazoa</taxon>
        <taxon>Ecdysozoa</taxon>
        <taxon>Arthropoda</taxon>
        <taxon>Hexapoda</taxon>
        <taxon>Insecta</taxon>
        <taxon>Pterygota</taxon>
        <taxon>Neoptera</taxon>
        <taxon>Endopterygota</taxon>
        <taxon>Hymenoptera</taxon>
        <taxon>Apocrita</taxon>
        <taxon>Aculeata</taxon>
        <taxon>Formicoidea</taxon>
        <taxon>Formicidae</taxon>
        <taxon>Myrmicinae</taxon>
        <taxon>Temnothorax</taxon>
    </lineage>
</organism>
<dbReference type="GO" id="GO:0015031">
    <property type="term" value="P:protein transport"/>
    <property type="evidence" value="ECO:0007669"/>
    <property type="project" value="UniProtKB-KW"/>
</dbReference>
<keyword evidence="15" id="KW-1185">Reference proteome</keyword>
<dbReference type="GO" id="GO:0036376">
    <property type="term" value="P:sodium ion export across plasma membrane"/>
    <property type="evidence" value="ECO:0007669"/>
    <property type="project" value="TreeGrafter"/>
</dbReference>
<dbReference type="PANTHER" id="PTHR11523">
    <property type="entry name" value="SODIUM/POTASSIUM-DEPENDENT ATPASE BETA SUBUNIT"/>
    <property type="match status" value="1"/>
</dbReference>
<dbReference type="Pfam" id="PF00287">
    <property type="entry name" value="Na_K-ATPase"/>
    <property type="match status" value="1"/>
</dbReference>
<comment type="similarity">
    <text evidence="4">Belongs to the VTI1 family.</text>
</comment>
<proteinExistence type="inferred from homology"/>
<evidence type="ECO:0000256" key="11">
    <source>
        <dbReference type="ARBA" id="ARBA00023136"/>
    </source>
</evidence>
<dbReference type="Proteomes" id="UP000310200">
    <property type="component" value="Unassembled WGS sequence"/>
</dbReference>
<sequence length="448" mass="51363">KMNFGVDWETEHRRILLDGNAALERSAQSVARSQAVAAESEQIGTEVISELGEQRDRLLRAKRRLSQTDEELNKTRKILNVMRLKVLTNKIVLILIILLELVILGIIYTFHFFINLSLHTSENKSLKMVIPHDDEYYQNRIPEPDLGALQNFLRFVWNPERKQLLGRSGKEWALLGLFYLCFFTVLGSLFALQMWISIEYASKLERPFFLYSGLSPRSYFGVTFPLFRHVDFGSPGIAFKPNILLPTKSPIIWIDNSSANARPKRYVQALSDFLQEYNKSKENYKTVAECSDGVSIVSSMKPCFFDIESLGVCGQPPYGYTDPLQPCVLIKFNKRFNWVPRPYNKSSLLPENMPHTLQEAVHVSNKFQIWLWCDGVNNVDKEHVGEIEYLPSPGFPVQYFPFVGQPDYLAPVVALPFRLVTVECSLWALNINKDAQNALDFQIILGEL</sequence>
<evidence type="ECO:0000313" key="15">
    <source>
        <dbReference type="Proteomes" id="UP000310200"/>
    </source>
</evidence>
<feature type="transmembrane region" description="Helical" evidence="13">
    <location>
        <begin position="91"/>
        <end position="114"/>
    </location>
</feature>
<dbReference type="SUPFAM" id="SSF58038">
    <property type="entry name" value="SNARE fusion complex"/>
    <property type="match status" value="1"/>
</dbReference>
<dbReference type="AlphaFoldDB" id="A0A4S2KUM6"/>
<accession>A0A4S2KUM6</accession>
<dbReference type="Gene3D" id="1.20.5.110">
    <property type="match status" value="1"/>
</dbReference>
<dbReference type="GO" id="GO:0006883">
    <property type="term" value="P:intracellular sodium ion homeostasis"/>
    <property type="evidence" value="ECO:0007669"/>
    <property type="project" value="TreeGrafter"/>
</dbReference>
<dbReference type="GO" id="GO:0001671">
    <property type="term" value="F:ATPase activator activity"/>
    <property type="evidence" value="ECO:0007669"/>
    <property type="project" value="TreeGrafter"/>
</dbReference>
<evidence type="ECO:0000256" key="10">
    <source>
        <dbReference type="ARBA" id="ARBA00023054"/>
    </source>
</evidence>
<keyword evidence="9 13" id="KW-1133">Transmembrane helix</keyword>
<feature type="non-terminal residue" evidence="14">
    <location>
        <position position="1"/>
    </location>
</feature>
<comment type="similarity">
    <text evidence="3">Belongs to the X(+)/potassium ATPases subunit beta family.</text>
</comment>
<keyword evidence="10 12" id="KW-0175">Coiled coil</keyword>
<dbReference type="EMBL" id="QBLH01000962">
    <property type="protein sequence ID" value="TGZ53705.1"/>
    <property type="molecule type" value="Genomic_DNA"/>
</dbReference>
<evidence type="ECO:0000256" key="4">
    <source>
        <dbReference type="ARBA" id="ARBA00006108"/>
    </source>
</evidence>
<feature type="transmembrane region" description="Helical" evidence="13">
    <location>
        <begin position="172"/>
        <end position="196"/>
    </location>
</feature>
<dbReference type="GO" id="GO:0030007">
    <property type="term" value="P:intracellular potassium ion homeostasis"/>
    <property type="evidence" value="ECO:0007669"/>
    <property type="project" value="TreeGrafter"/>
</dbReference>
<dbReference type="InterPro" id="IPR038702">
    <property type="entry name" value="Na/K_ATPase_sub_beta_sf"/>
</dbReference>
<keyword evidence="6 13" id="KW-0812">Transmembrane</keyword>
<evidence type="ECO:0000256" key="6">
    <source>
        <dbReference type="ARBA" id="ARBA00022692"/>
    </source>
</evidence>
<evidence type="ECO:0000313" key="14">
    <source>
        <dbReference type="EMBL" id="TGZ53705.1"/>
    </source>
</evidence>
<feature type="coiled-coil region" evidence="12">
    <location>
        <begin position="48"/>
        <end position="78"/>
    </location>
</feature>
<evidence type="ECO:0000256" key="2">
    <source>
        <dbReference type="ARBA" id="ARBA00004606"/>
    </source>
</evidence>
<reference evidence="14 15" key="1">
    <citation type="journal article" date="2019" name="Philos. Trans. R. Soc. Lond., B, Biol. Sci.">
        <title>Ant behaviour and brain gene expression of defending hosts depend on the ecological success of the intruding social parasite.</title>
        <authorList>
            <person name="Kaur R."/>
            <person name="Stoldt M."/>
            <person name="Jongepier E."/>
            <person name="Feldmeyer B."/>
            <person name="Menzel F."/>
            <person name="Bornberg-Bauer E."/>
            <person name="Foitzik S."/>
        </authorList>
    </citation>
    <scope>NUCLEOTIDE SEQUENCE [LARGE SCALE GENOMIC DNA]</scope>
    <source>
        <tissue evidence="14">Whole body</tissue>
    </source>
</reference>
<comment type="subcellular location">
    <subcellularLocation>
        <location evidence="2">Membrane</location>
        <topology evidence="2">Single-pass type II membrane protein</topology>
    </subcellularLocation>
    <subcellularLocation>
        <location evidence="1">Membrane</location>
        <topology evidence="1">Single-pass type IV membrane protein</topology>
    </subcellularLocation>
</comment>
<evidence type="ECO:0000256" key="5">
    <source>
        <dbReference type="ARBA" id="ARBA00022448"/>
    </source>
</evidence>
<evidence type="ECO:0000256" key="9">
    <source>
        <dbReference type="ARBA" id="ARBA00022989"/>
    </source>
</evidence>
<dbReference type="STRING" id="300112.A0A4S2KUM6"/>
<evidence type="ECO:0000256" key="12">
    <source>
        <dbReference type="SAM" id="Coils"/>
    </source>
</evidence>
<evidence type="ECO:0000256" key="8">
    <source>
        <dbReference type="ARBA" id="ARBA00022968"/>
    </source>
</evidence>
<keyword evidence="11 13" id="KW-0472">Membrane</keyword>